<organism evidence="2 3">
    <name type="scientific">Paractinoplanes rhizophilus</name>
    <dbReference type="NCBI Taxonomy" id="1416877"/>
    <lineage>
        <taxon>Bacteria</taxon>
        <taxon>Bacillati</taxon>
        <taxon>Actinomycetota</taxon>
        <taxon>Actinomycetes</taxon>
        <taxon>Micromonosporales</taxon>
        <taxon>Micromonosporaceae</taxon>
        <taxon>Paractinoplanes</taxon>
    </lineage>
</organism>
<feature type="domain" description="Golvesin/Xly CBD-like" evidence="1">
    <location>
        <begin position="3"/>
        <end position="48"/>
    </location>
</feature>
<accession>A0ABW2I5C8</accession>
<evidence type="ECO:0000259" key="1">
    <source>
        <dbReference type="Pfam" id="PF25275"/>
    </source>
</evidence>
<dbReference type="RefSeq" id="WP_378977829.1">
    <property type="nucleotide sequence ID" value="NZ_JBHTBJ010000069.1"/>
</dbReference>
<gene>
    <name evidence="2" type="ORF">ACFQS1_38995</name>
</gene>
<dbReference type="InterPro" id="IPR033803">
    <property type="entry name" value="CBD-like_Golvesin-Xly"/>
</dbReference>
<sequence length="311" mass="33825">MRTVDQTAGTGTWVSLGSYQFAEGDASKITLSDQAGGTVLADSVKLVRDNSGDTDNEKHAYSYTYDPNANLTAVGDTSPGARIDQYTMTYTGLDQVAKVVEAKSGATVNTTSFTYNENGAPLTTSHDKQYSAYEYDVRDLVSKVTNGTSATDPKAKVSTFTYTDLAQKLHEVKGNANTVDYTYFADGLPKTQTEKKSDGTLVGQHTYAYDLNGNRRQDVTKKMNADNHAAYLNTTYDYTYDPRDRLAKVAKTGDGAGTETYVHDANDNVIDQTVNGVTTAFHYSRDRLLSSDTGGATATYNYDPFGRLNTV</sequence>
<keyword evidence="3" id="KW-1185">Reference proteome</keyword>
<dbReference type="Proteomes" id="UP001596548">
    <property type="component" value="Unassembled WGS sequence"/>
</dbReference>
<dbReference type="EMBL" id="JBHTBJ010000069">
    <property type="protein sequence ID" value="MFC7279982.1"/>
    <property type="molecule type" value="Genomic_DNA"/>
</dbReference>
<comment type="caution">
    <text evidence="2">The sequence shown here is derived from an EMBL/GenBank/DDBJ whole genome shotgun (WGS) entry which is preliminary data.</text>
</comment>
<protein>
    <recommendedName>
        <fullName evidence="1">Golvesin/Xly CBD-like domain-containing protein</fullName>
    </recommendedName>
</protein>
<name>A0ABW2I5C8_9ACTN</name>
<dbReference type="Gene3D" id="2.180.10.10">
    <property type="entry name" value="RHS repeat-associated core"/>
    <property type="match status" value="1"/>
</dbReference>
<evidence type="ECO:0000313" key="3">
    <source>
        <dbReference type="Proteomes" id="UP001596548"/>
    </source>
</evidence>
<feature type="non-terminal residue" evidence="2">
    <location>
        <position position="311"/>
    </location>
</feature>
<reference evidence="3" key="1">
    <citation type="journal article" date="2019" name="Int. J. Syst. Evol. Microbiol.">
        <title>The Global Catalogue of Microorganisms (GCM) 10K type strain sequencing project: providing services to taxonomists for standard genome sequencing and annotation.</title>
        <authorList>
            <consortium name="The Broad Institute Genomics Platform"/>
            <consortium name="The Broad Institute Genome Sequencing Center for Infectious Disease"/>
            <person name="Wu L."/>
            <person name="Ma J."/>
        </authorList>
    </citation>
    <scope>NUCLEOTIDE SEQUENCE [LARGE SCALE GENOMIC DNA]</scope>
    <source>
        <strain evidence="3">XZYJT-10</strain>
    </source>
</reference>
<proteinExistence type="predicted"/>
<dbReference type="Pfam" id="PF25275">
    <property type="entry name" value="Golvesin_C"/>
    <property type="match status" value="1"/>
</dbReference>
<evidence type="ECO:0000313" key="2">
    <source>
        <dbReference type="EMBL" id="MFC7279982.1"/>
    </source>
</evidence>